<organism evidence="1 2">
    <name type="scientific">Chromobacterium violaceum</name>
    <dbReference type="NCBI Taxonomy" id="536"/>
    <lineage>
        <taxon>Bacteria</taxon>
        <taxon>Pseudomonadati</taxon>
        <taxon>Pseudomonadota</taxon>
        <taxon>Betaproteobacteria</taxon>
        <taxon>Neisseriales</taxon>
        <taxon>Chromobacteriaceae</taxon>
        <taxon>Chromobacterium</taxon>
    </lineage>
</organism>
<dbReference type="Proteomes" id="UP000196342">
    <property type="component" value="Unassembled WGS sequence"/>
</dbReference>
<dbReference type="Pfam" id="PF05521">
    <property type="entry name" value="Phage_HCP"/>
    <property type="match status" value="1"/>
</dbReference>
<dbReference type="AlphaFoldDB" id="A0A202BD19"/>
<name>A0A202BD19_CHRVL</name>
<sequence>MRAGRLDKRVVFQKQVKGRDSAGQPTNTWQDLPAVWANVLFVSGREYISADRQQQESVASIRIRKRPVTASMRVRFSGEVYEISAVLPDQSGEYLDVAVKVIK</sequence>
<dbReference type="Gene3D" id="2.40.10.270">
    <property type="entry name" value="Bacteriophage SPP1 head-tail adaptor protein"/>
    <property type="match status" value="1"/>
</dbReference>
<proteinExistence type="predicted"/>
<dbReference type="RefSeq" id="WP_087697509.1">
    <property type="nucleotide sequence ID" value="NZ_NHOO01000004.1"/>
</dbReference>
<dbReference type="NCBIfam" id="TIGR01563">
    <property type="entry name" value="gp16_SPP1"/>
    <property type="match status" value="1"/>
</dbReference>
<accession>A0A202BD19</accession>
<evidence type="ECO:0000313" key="2">
    <source>
        <dbReference type="Proteomes" id="UP000196342"/>
    </source>
</evidence>
<evidence type="ECO:0000313" key="1">
    <source>
        <dbReference type="EMBL" id="OVE49447.1"/>
    </source>
</evidence>
<reference evidence="1 2" key="1">
    <citation type="submission" date="2017-05" db="EMBL/GenBank/DDBJ databases">
        <title>Chromobacterium violaceum GHPS1 isolated from Hydrocarbon polluted soil in French Guiana display an awesome secondary metabolite arsenal and a battery of drug and heavy-metal-resistance and detoxification of xenobiotics proteins.</title>
        <authorList>
            <person name="Belbahri L."/>
        </authorList>
    </citation>
    <scope>NUCLEOTIDE SEQUENCE [LARGE SCALE GENOMIC DNA]</scope>
    <source>
        <strain evidence="1 2">GHPS1</strain>
    </source>
</reference>
<dbReference type="InterPro" id="IPR008767">
    <property type="entry name" value="Phage_SPP1_head-tail_adaptor"/>
</dbReference>
<comment type="caution">
    <text evidence="1">The sequence shown here is derived from an EMBL/GenBank/DDBJ whole genome shotgun (WGS) entry which is preliminary data.</text>
</comment>
<dbReference type="EMBL" id="NHOO01000004">
    <property type="protein sequence ID" value="OVE49447.1"/>
    <property type="molecule type" value="Genomic_DNA"/>
</dbReference>
<protein>
    <recommendedName>
        <fullName evidence="3">Bacteriophage head-tail adaptor</fullName>
    </recommendedName>
</protein>
<dbReference type="InterPro" id="IPR038666">
    <property type="entry name" value="SSP1_head-tail_sf"/>
</dbReference>
<evidence type="ECO:0008006" key="3">
    <source>
        <dbReference type="Google" id="ProtNLM"/>
    </source>
</evidence>
<gene>
    <name evidence="1" type="ORF">CBW21_06075</name>
</gene>
<keyword evidence="2" id="KW-1185">Reference proteome</keyword>